<gene>
    <name evidence="2" type="ORF">PPYR1160_LOCUS2120</name>
</gene>
<name>A0A7R9U2S9_9STRA</name>
<evidence type="ECO:0000313" key="2">
    <source>
        <dbReference type="EMBL" id="CAD8252628.1"/>
    </source>
</evidence>
<proteinExistence type="predicted"/>
<feature type="region of interest" description="Disordered" evidence="1">
    <location>
        <begin position="131"/>
        <end position="211"/>
    </location>
</feature>
<feature type="compositionally biased region" description="Basic and acidic residues" evidence="1">
    <location>
        <begin position="160"/>
        <end position="172"/>
    </location>
</feature>
<dbReference type="AlphaFoldDB" id="A0A7R9U2S9"/>
<dbReference type="EMBL" id="HBEA01002861">
    <property type="protein sequence ID" value="CAD8252628.1"/>
    <property type="molecule type" value="Transcribed_RNA"/>
</dbReference>
<feature type="compositionally biased region" description="Low complexity" evidence="1">
    <location>
        <begin position="131"/>
        <end position="142"/>
    </location>
</feature>
<sequence length="252" mass="27347">MSSVLLLSVSNGTPLQSGSGAHWLLLRGVSASNWDADVYLRQKDGAPEQYAGVILHITGVKIEVPSDRAGRPQMRCTAESVVTPLFHILRDQWICSSWKAASPEICSQVDRLRHDIAPQWLHAIQAESEAARAESAAKNPASWKRQRMEADASQLGNEASEERETQPLRTDDGDSVCWADLSSSTAATGENEAASTAAPREEPSSQWELPEMQGRDLVLSSRGAPSMCGLKLRVEGPILEDAALEKLGVSLY</sequence>
<protein>
    <submittedName>
        <fullName evidence="2">Uncharacterized protein</fullName>
    </submittedName>
</protein>
<reference evidence="2" key="1">
    <citation type="submission" date="2021-01" db="EMBL/GenBank/DDBJ databases">
        <authorList>
            <person name="Corre E."/>
            <person name="Pelletier E."/>
            <person name="Niang G."/>
            <person name="Scheremetjew M."/>
            <person name="Finn R."/>
            <person name="Kale V."/>
            <person name="Holt S."/>
            <person name="Cochrane G."/>
            <person name="Meng A."/>
            <person name="Brown T."/>
            <person name="Cohen L."/>
        </authorList>
    </citation>
    <scope>NUCLEOTIDE SEQUENCE</scope>
    <source>
        <strain evidence="2">CCMP2078</strain>
    </source>
</reference>
<accession>A0A7R9U2S9</accession>
<organism evidence="2">
    <name type="scientific">Pinguiococcus pyrenoidosus</name>
    <dbReference type="NCBI Taxonomy" id="172671"/>
    <lineage>
        <taxon>Eukaryota</taxon>
        <taxon>Sar</taxon>
        <taxon>Stramenopiles</taxon>
        <taxon>Ochrophyta</taxon>
        <taxon>Pinguiophyceae</taxon>
        <taxon>Pinguiochrysidales</taxon>
        <taxon>Pinguiochrysidaceae</taxon>
        <taxon>Pinguiococcus</taxon>
    </lineage>
</organism>
<evidence type="ECO:0000256" key="1">
    <source>
        <dbReference type="SAM" id="MobiDB-lite"/>
    </source>
</evidence>